<comment type="caution">
    <text evidence="3">The sequence shown here is derived from an EMBL/GenBank/DDBJ whole genome shotgun (WGS) entry which is preliminary data.</text>
</comment>
<keyword evidence="1" id="KW-1133">Transmembrane helix</keyword>
<dbReference type="InterPro" id="IPR039477">
    <property type="entry name" value="ILEI/PANDER_dom"/>
</dbReference>
<feature type="domain" description="ILEI/PANDER" evidence="2">
    <location>
        <begin position="358"/>
        <end position="416"/>
    </location>
</feature>
<evidence type="ECO:0000313" key="3">
    <source>
        <dbReference type="EMBL" id="MCU6726015.1"/>
    </source>
</evidence>
<dbReference type="Proteomes" id="UP001652338">
    <property type="component" value="Unassembled WGS sequence"/>
</dbReference>
<keyword evidence="1" id="KW-0472">Membrane</keyword>
<dbReference type="RefSeq" id="WP_262655263.1">
    <property type="nucleotide sequence ID" value="NZ_JAOQKE010000016.1"/>
</dbReference>
<sequence>MKKIYILKIVGFICAFIIIFNIVDHFLERPINEQWDHSGLRYIYNNKNYYDVIFVGTSITITNISNEELYLKYGIAGVTIGEPSQPTYLSYYSLEEALKYQNPKAVLFDVNSLFYTEDDLRRNVRTYDEYHHLHYSLDNMKNNATKYNAFCQAKEITPEINFWNYFSKIYYNHSNWENISKENFVRKSGYQVMNGNYMNLNLYSAPDKVEDLGLNGENTGEITSIPDINRIYLNKMINLCREKNIMFILTRGGGTYTWEKYNTIVNYAEEYNIPYLDLNDFENLEKIDLLLDSSDGNHFNMLGAKKWTDILGSYLQQKLEFKDRRKDHLYDDYMEQKEKYDQFLKVVEDTVSLNKEANLNGYLKALNELDNSNITIFIAVKDEAATNLTDDEEKALQNLGFEKSLLGKQRYSYIGISGNGLLVEEIGKDQLHTFGMIDENVSYEVISGGYEAGSVASILINGEEKAQNGRGFNFVVYNSTVNNVISSVYFDTYQYKNAPISRIVEIQQEQYAEEYASWKPLEEYK</sequence>
<dbReference type="EMBL" id="JAOQKE010000016">
    <property type="protein sequence ID" value="MCU6726015.1"/>
    <property type="molecule type" value="Genomic_DNA"/>
</dbReference>
<dbReference type="InterPro" id="IPR036514">
    <property type="entry name" value="SGNH_hydro_sf"/>
</dbReference>
<organism evidence="3 4">
    <name type="scientific">Muricoprocola aceti</name>
    <dbReference type="NCBI Taxonomy" id="2981772"/>
    <lineage>
        <taxon>Bacteria</taxon>
        <taxon>Bacillati</taxon>
        <taxon>Bacillota</taxon>
        <taxon>Clostridia</taxon>
        <taxon>Lachnospirales</taxon>
        <taxon>Lachnospiraceae</taxon>
        <taxon>Muricoprocola</taxon>
    </lineage>
</organism>
<dbReference type="SUPFAM" id="SSF52266">
    <property type="entry name" value="SGNH hydrolase"/>
    <property type="match status" value="1"/>
</dbReference>
<keyword evidence="1" id="KW-0812">Transmembrane</keyword>
<keyword evidence="4" id="KW-1185">Reference proteome</keyword>
<accession>A0ABT2SP38</accession>
<dbReference type="Gene3D" id="3.40.50.1110">
    <property type="entry name" value="SGNH hydrolase"/>
    <property type="match status" value="1"/>
</dbReference>
<gene>
    <name evidence="3" type="ORF">OCV47_11805</name>
</gene>
<name>A0ABT2SP38_9FIRM</name>
<feature type="transmembrane region" description="Helical" evidence="1">
    <location>
        <begin position="5"/>
        <end position="23"/>
    </location>
</feature>
<dbReference type="Pfam" id="PF15711">
    <property type="entry name" value="ILEI"/>
    <property type="match status" value="1"/>
</dbReference>
<protein>
    <recommendedName>
        <fullName evidence="2">ILEI/PANDER domain-containing protein</fullName>
    </recommendedName>
</protein>
<evidence type="ECO:0000256" key="1">
    <source>
        <dbReference type="SAM" id="Phobius"/>
    </source>
</evidence>
<evidence type="ECO:0000313" key="4">
    <source>
        <dbReference type="Proteomes" id="UP001652338"/>
    </source>
</evidence>
<proteinExistence type="predicted"/>
<reference evidence="3 4" key="1">
    <citation type="journal article" date="2021" name="ISME Commun">
        <title>Automated analysis of genomic sequences facilitates high-throughput and comprehensive description of bacteria.</title>
        <authorList>
            <person name="Hitch T.C.A."/>
        </authorList>
    </citation>
    <scope>NUCLEOTIDE SEQUENCE [LARGE SCALE GENOMIC DNA]</scope>
    <source>
        <strain evidence="3 4">Sanger_29</strain>
    </source>
</reference>
<evidence type="ECO:0000259" key="2">
    <source>
        <dbReference type="Pfam" id="PF15711"/>
    </source>
</evidence>